<feature type="transmembrane region" description="Helical" evidence="1">
    <location>
        <begin position="9"/>
        <end position="27"/>
    </location>
</feature>
<dbReference type="WBParaSite" id="HDID_0000455901-mRNA-1">
    <property type="protein sequence ID" value="HDID_0000455901-mRNA-1"/>
    <property type="gene ID" value="HDID_0000455901"/>
</dbReference>
<sequence length="142" mass="16007">MRSYYGEAQILYIVFALNCFVIAYKGWLCGEIYSDLCLKHFDPYMPITLACLVVATAFTLIAGLLQTLSMVKQTEKYIFASRIVTLCAAIFGIAGIFYYYDHLGLRLWGQHIAGFATGMITGVTVYQLANILYEKLENRKTA</sequence>
<organism evidence="4">
    <name type="scientific">Hymenolepis diminuta</name>
    <name type="common">Rat tapeworm</name>
    <dbReference type="NCBI Taxonomy" id="6216"/>
    <lineage>
        <taxon>Eukaryota</taxon>
        <taxon>Metazoa</taxon>
        <taxon>Spiralia</taxon>
        <taxon>Lophotrochozoa</taxon>
        <taxon>Platyhelminthes</taxon>
        <taxon>Cestoda</taxon>
        <taxon>Eucestoda</taxon>
        <taxon>Cyclophyllidea</taxon>
        <taxon>Hymenolepididae</taxon>
        <taxon>Hymenolepis</taxon>
    </lineage>
</organism>
<dbReference type="OrthoDB" id="6306482at2759"/>
<feature type="transmembrane region" description="Helical" evidence="1">
    <location>
        <begin position="47"/>
        <end position="65"/>
    </location>
</feature>
<accession>A0A0R3SHZ4</accession>
<keyword evidence="1" id="KW-0472">Membrane</keyword>
<feature type="transmembrane region" description="Helical" evidence="1">
    <location>
        <begin position="77"/>
        <end position="100"/>
    </location>
</feature>
<dbReference type="AlphaFoldDB" id="A0A0R3SHZ4"/>
<evidence type="ECO:0000313" key="4">
    <source>
        <dbReference type="WBParaSite" id="HDID_0000455901-mRNA-1"/>
    </source>
</evidence>
<reference evidence="2 3" key="2">
    <citation type="submission" date="2018-11" db="EMBL/GenBank/DDBJ databases">
        <authorList>
            <consortium name="Pathogen Informatics"/>
        </authorList>
    </citation>
    <scope>NUCLEOTIDE SEQUENCE [LARGE SCALE GENOMIC DNA]</scope>
</reference>
<keyword evidence="1" id="KW-0812">Transmembrane</keyword>
<proteinExistence type="predicted"/>
<feature type="transmembrane region" description="Helical" evidence="1">
    <location>
        <begin position="112"/>
        <end position="133"/>
    </location>
</feature>
<reference evidence="4" key="1">
    <citation type="submission" date="2017-02" db="UniProtKB">
        <authorList>
            <consortium name="WormBaseParasite"/>
        </authorList>
    </citation>
    <scope>IDENTIFICATION</scope>
</reference>
<name>A0A0R3SHZ4_HYMDI</name>
<protein>
    <submittedName>
        <fullName evidence="4">Transmembrane protein</fullName>
    </submittedName>
</protein>
<dbReference type="Proteomes" id="UP000274504">
    <property type="component" value="Unassembled WGS sequence"/>
</dbReference>
<evidence type="ECO:0000313" key="3">
    <source>
        <dbReference type="Proteomes" id="UP000274504"/>
    </source>
</evidence>
<dbReference type="EMBL" id="UYSG01001799">
    <property type="protein sequence ID" value="VDL51312.1"/>
    <property type="molecule type" value="Genomic_DNA"/>
</dbReference>
<evidence type="ECO:0000256" key="1">
    <source>
        <dbReference type="SAM" id="Phobius"/>
    </source>
</evidence>
<gene>
    <name evidence="2" type="ORF">HDID_LOCUS4556</name>
</gene>
<evidence type="ECO:0000313" key="2">
    <source>
        <dbReference type="EMBL" id="VDL51312.1"/>
    </source>
</evidence>
<keyword evidence="1" id="KW-1133">Transmembrane helix</keyword>